<organism evidence="1 2">
    <name type="scientific">Carpinus fangiana</name>
    <dbReference type="NCBI Taxonomy" id="176857"/>
    <lineage>
        <taxon>Eukaryota</taxon>
        <taxon>Viridiplantae</taxon>
        <taxon>Streptophyta</taxon>
        <taxon>Embryophyta</taxon>
        <taxon>Tracheophyta</taxon>
        <taxon>Spermatophyta</taxon>
        <taxon>Magnoliopsida</taxon>
        <taxon>eudicotyledons</taxon>
        <taxon>Gunneridae</taxon>
        <taxon>Pentapetalae</taxon>
        <taxon>rosids</taxon>
        <taxon>fabids</taxon>
        <taxon>Fagales</taxon>
        <taxon>Betulaceae</taxon>
        <taxon>Carpinus</taxon>
    </lineage>
</organism>
<evidence type="ECO:0000313" key="1">
    <source>
        <dbReference type="EMBL" id="KAB8337132.1"/>
    </source>
</evidence>
<protein>
    <submittedName>
        <fullName evidence="1">Uncharacterized protein</fullName>
    </submittedName>
</protein>
<proteinExistence type="predicted"/>
<dbReference type="EMBL" id="VIBQ01000009">
    <property type="protein sequence ID" value="KAB8337132.1"/>
    <property type="molecule type" value="Genomic_DNA"/>
</dbReference>
<reference evidence="1 2" key="1">
    <citation type="submission" date="2019-06" db="EMBL/GenBank/DDBJ databases">
        <title>A chromosomal-level reference genome of Carpinus fangiana (Coryloideae, Betulaceae).</title>
        <authorList>
            <person name="Yang X."/>
            <person name="Wang Z."/>
            <person name="Zhang L."/>
            <person name="Hao G."/>
            <person name="Liu J."/>
            <person name="Yang Y."/>
        </authorList>
    </citation>
    <scope>NUCLEOTIDE SEQUENCE [LARGE SCALE GENOMIC DNA]</scope>
    <source>
        <strain evidence="1">Cfa_2016G</strain>
        <tissue evidence="1">Leaf</tissue>
    </source>
</reference>
<dbReference type="AlphaFoldDB" id="A0A5N6KPB5"/>
<dbReference type="Proteomes" id="UP000327013">
    <property type="component" value="Unassembled WGS sequence"/>
</dbReference>
<evidence type="ECO:0000313" key="2">
    <source>
        <dbReference type="Proteomes" id="UP000327013"/>
    </source>
</evidence>
<sequence length="67" mass="7020">MVCRRLGLVHEGATGLHLARVCQQPSTPVAPAGCLQSAILAMECGVIQRHSAGSWGSRHGRPMASTI</sequence>
<gene>
    <name evidence="1" type="ORF">FH972_021436</name>
</gene>
<keyword evidence="2" id="KW-1185">Reference proteome</keyword>
<name>A0A5N6KPB5_9ROSI</name>
<accession>A0A5N6KPB5</accession>
<comment type="caution">
    <text evidence="1">The sequence shown here is derived from an EMBL/GenBank/DDBJ whole genome shotgun (WGS) entry which is preliminary data.</text>
</comment>